<proteinExistence type="predicted"/>
<organism evidence="2 3">
    <name type="scientific">Trichomalopsis sarcophagae</name>
    <dbReference type="NCBI Taxonomy" id="543379"/>
    <lineage>
        <taxon>Eukaryota</taxon>
        <taxon>Metazoa</taxon>
        <taxon>Ecdysozoa</taxon>
        <taxon>Arthropoda</taxon>
        <taxon>Hexapoda</taxon>
        <taxon>Insecta</taxon>
        <taxon>Pterygota</taxon>
        <taxon>Neoptera</taxon>
        <taxon>Endopterygota</taxon>
        <taxon>Hymenoptera</taxon>
        <taxon>Apocrita</taxon>
        <taxon>Proctotrupomorpha</taxon>
        <taxon>Chalcidoidea</taxon>
        <taxon>Pteromalidae</taxon>
        <taxon>Pteromalinae</taxon>
        <taxon>Trichomalopsis</taxon>
    </lineage>
</organism>
<feature type="non-terminal residue" evidence="2">
    <location>
        <position position="92"/>
    </location>
</feature>
<evidence type="ECO:0000313" key="3">
    <source>
        <dbReference type="Proteomes" id="UP000215335"/>
    </source>
</evidence>
<feature type="compositionally biased region" description="Polar residues" evidence="1">
    <location>
        <begin position="42"/>
        <end position="51"/>
    </location>
</feature>
<evidence type="ECO:0000313" key="2">
    <source>
        <dbReference type="EMBL" id="OXU19794.1"/>
    </source>
</evidence>
<evidence type="ECO:0000256" key="1">
    <source>
        <dbReference type="SAM" id="MobiDB-lite"/>
    </source>
</evidence>
<dbReference type="Proteomes" id="UP000215335">
    <property type="component" value="Unassembled WGS sequence"/>
</dbReference>
<comment type="caution">
    <text evidence="2">The sequence shown here is derived from an EMBL/GenBank/DDBJ whole genome shotgun (WGS) entry which is preliminary data.</text>
</comment>
<reference evidence="2 3" key="1">
    <citation type="journal article" date="2017" name="Curr. Biol.">
        <title>The Evolution of Venom by Co-option of Single-Copy Genes.</title>
        <authorList>
            <person name="Martinson E.O."/>
            <person name="Mrinalini"/>
            <person name="Kelkar Y.D."/>
            <person name="Chang C.H."/>
            <person name="Werren J.H."/>
        </authorList>
    </citation>
    <scope>NUCLEOTIDE SEQUENCE [LARGE SCALE GENOMIC DNA]</scope>
    <source>
        <strain evidence="2 3">Alberta</strain>
        <tissue evidence="2">Whole body</tissue>
    </source>
</reference>
<protein>
    <submittedName>
        <fullName evidence="2">Uncharacterized protein</fullName>
    </submittedName>
</protein>
<gene>
    <name evidence="2" type="ORF">TSAR_016924</name>
</gene>
<feature type="region of interest" description="Disordered" evidence="1">
    <location>
        <begin position="30"/>
        <end position="55"/>
    </location>
</feature>
<name>A0A232EN55_9HYME</name>
<accession>A0A232EN55</accession>
<dbReference type="EMBL" id="NNAY01003206">
    <property type="protein sequence ID" value="OXU19794.1"/>
    <property type="molecule type" value="Genomic_DNA"/>
</dbReference>
<keyword evidence="3" id="KW-1185">Reference proteome</keyword>
<dbReference type="AlphaFoldDB" id="A0A232EN55"/>
<sequence>MNVGRHFRAPRDQRPSDAFSLQMAAGEATLHLPRTAEVRQGKNPSPESQRSLPKPSELAQLSILLIYELKTTKCFDSLWKTGKPVQAILQSQ</sequence>